<accession>A0A1E7EQT8</accession>
<dbReference type="GO" id="GO:0005634">
    <property type="term" value="C:nucleus"/>
    <property type="evidence" value="ECO:0007669"/>
    <property type="project" value="TreeGrafter"/>
</dbReference>
<dbReference type="GO" id="GO:0006513">
    <property type="term" value="P:protein monoubiquitination"/>
    <property type="evidence" value="ECO:0007669"/>
    <property type="project" value="InterPro"/>
</dbReference>
<organism evidence="7 8">
    <name type="scientific">Fragilariopsis cylindrus CCMP1102</name>
    <dbReference type="NCBI Taxonomy" id="635003"/>
    <lineage>
        <taxon>Eukaryota</taxon>
        <taxon>Sar</taxon>
        <taxon>Stramenopiles</taxon>
        <taxon>Ochrophyta</taxon>
        <taxon>Bacillariophyta</taxon>
        <taxon>Bacillariophyceae</taxon>
        <taxon>Bacillariophycidae</taxon>
        <taxon>Bacillariales</taxon>
        <taxon>Bacillariaceae</taxon>
        <taxon>Fragilariopsis</taxon>
    </lineage>
</organism>
<evidence type="ECO:0000259" key="6">
    <source>
        <dbReference type="PROSITE" id="PS50089"/>
    </source>
</evidence>
<keyword evidence="3" id="KW-0862">Zinc</keyword>
<dbReference type="InterPro" id="IPR018957">
    <property type="entry name" value="Znf_C3HC4_RING-type"/>
</dbReference>
<dbReference type="SUPFAM" id="SSF57850">
    <property type="entry name" value="RING/U-box"/>
    <property type="match status" value="1"/>
</dbReference>
<dbReference type="SMART" id="SM00184">
    <property type="entry name" value="RING"/>
    <property type="match status" value="1"/>
</dbReference>
<evidence type="ECO:0000256" key="1">
    <source>
        <dbReference type="ARBA" id="ARBA00022723"/>
    </source>
</evidence>
<feature type="compositionally biased region" description="Low complexity" evidence="5">
    <location>
        <begin position="124"/>
        <end position="133"/>
    </location>
</feature>
<dbReference type="InterPro" id="IPR001841">
    <property type="entry name" value="Znf_RING"/>
</dbReference>
<evidence type="ECO:0000256" key="2">
    <source>
        <dbReference type="ARBA" id="ARBA00022771"/>
    </source>
</evidence>
<keyword evidence="1" id="KW-0479">Metal-binding</keyword>
<name>A0A1E7EQT8_9STRA</name>
<dbReference type="InterPro" id="IPR013083">
    <property type="entry name" value="Znf_RING/FYVE/PHD"/>
</dbReference>
<dbReference type="Pfam" id="PF00097">
    <property type="entry name" value="zf-C3HC4"/>
    <property type="match status" value="1"/>
</dbReference>
<dbReference type="OrthoDB" id="206574at2759"/>
<dbReference type="GO" id="GO:0006301">
    <property type="term" value="P:DNA damage tolerance"/>
    <property type="evidence" value="ECO:0007669"/>
    <property type="project" value="InterPro"/>
</dbReference>
<protein>
    <recommendedName>
        <fullName evidence="6">RING-type domain-containing protein</fullName>
    </recommendedName>
</protein>
<dbReference type="PANTHER" id="PTHR14134">
    <property type="entry name" value="E3 UBIQUITIN-PROTEIN LIGASE RAD18"/>
    <property type="match status" value="1"/>
</dbReference>
<dbReference type="InterPro" id="IPR039577">
    <property type="entry name" value="Rad18"/>
</dbReference>
<reference evidence="7 8" key="1">
    <citation type="submission" date="2016-09" db="EMBL/GenBank/DDBJ databases">
        <title>Extensive genetic diversity and differential bi-allelic expression allows diatom success in the polar Southern Ocean.</title>
        <authorList>
            <consortium name="DOE Joint Genome Institute"/>
            <person name="Mock T."/>
            <person name="Otillar R.P."/>
            <person name="Strauss J."/>
            <person name="Dupont C."/>
            <person name="Frickenhaus S."/>
            <person name="Maumus F."/>
            <person name="Mcmullan M."/>
            <person name="Sanges R."/>
            <person name="Schmutz J."/>
            <person name="Toseland A."/>
            <person name="Valas R."/>
            <person name="Veluchamy A."/>
            <person name="Ward B.J."/>
            <person name="Allen A."/>
            <person name="Barry K."/>
            <person name="Falciatore A."/>
            <person name="Ferrante M."/>
            <person name="Fortunato A.E."/>
            <person name="Gloeckner G."/>
            <person name="Gruber A."/>
            <person name="Hipkin R."/>
            <person name="Janech M."/>
            <person name="Kroth P."/>
            <person name="Leese F."/>
            <person name="Lindquist E."/>
            <person name="Lyon B.R."/>
            <person name="Martin J."/>
            <person name="Mayer C."/>
            <person name="Parker M."/>
            <person name="Quesneville H."/>
            <person name="Raymond J."/>
            <person name="Uhlig C."/>
            <person name="Valentin K.U."/>
            <person name="Worden A.Z."/>
            <person name="Armbrust E.V."/>
            <person name="Bowler C."/>
            <person name="Green B."/>
            <person name="Moulton V."/>
            <person name="Van Oosterhout C."/>
            <person name="Grigoriev I."/>
        </authorList>
    </citation>
    <scope>NUCLEOTIDE SEQUENCE [LARGE SCALE GENOMIC DNA]</scope>
    <source>
        <strain evidence="7 8">CCMP1102</strain>
    </source>
</reference>
<evidence type="ECO:0000256" key="4">
    <source>
        <dbReference type="PROSITE-ProRule" id="PRU00175"/>
    </source>
</evidence>
<feature type="compositionally biased region" description="Acidic residues" evidence="5">
    <location>
        <begin position="153"/>
        <end position="193"/>
    </location>
</feature>
<evidence type="ECO:0000256" key="5">
    <source>
        <dbReference type="SAM" id="MobiDB-lite"/>
    </source>
</evidence>
<gene>
    <name evidence="7" type="ORF">FRACYDRAFT_271887</name>
</gene>
<sequence length="232" mass="26948">MNKQQVEDDDVNIIFQEDNIPLDFQDLDKTLRCVICTSLFDKAVTIKDCGHTYCSVCIRNHWVTSRNGVHRQVKKCPTCRQEVSQDVDKALVMNRNIQEGVKIFKQMLLKTHKSSSQKQETKDSPSSSSSSSSCRKKRRRTVAVQKLSNNVNYDEDANEDANEDADEDDYEDERDNDEDEDDNIEEEEEEDQELPIQKTMNSRNLGRMKRNDLRKLCKEYDLPSNGNDEELK</sequence>
<keyword evidence="2 4" id="KW-0863">Zinc-finger</keyword>
<dbReference type="GO" id="GO:0003697">
    <property type="term" value="F:single-stranded DNA binding"/>
    <property type="evidence" value="ECO:0007669"/>
    <property type="project" value="InterPro"/>
</dbReference>
<proteinExistence type="predicted"/>
<dbReference type="KEGG" id="fcy:FRACYDRAFT_271887"/>
<feature type="region of interest" description="Disordered" evidence="5">
    <location>
        <begin position="112"/>
        <end position="210"/>
    </location>
</feature>
<evidence type="ECO:0000313" key="7">
    <source>
        <dbReference type="EMBL" id="OEU07913.1"/>
    </source>
</evidence>
<evidence type="ECO:0000313" key="8">
    <source>
        <dbReference type="Proteomes" id="UP000095751"/>
    </source>
</evidence>
<dbReference type="GO" id="GO:0008270">
    <property type="term" value="F:zinc ion binding"/>
    <property type="evidence" value="ECO:0007669"/>
    <property type="project" value="UniProtKB-KW"/>
</dbReference>
<dbReference type="AlphaFoldDB" id="A0A1E7EQT8"/>
<dbReference type="PANTHER" id="PTHR14134:SF2">
    <property type="entry name" value="E3 UBIQUITIN-PROTEIN LIGASE RAD18"/>
    <property type="match status" value="1"/>
</dbReference>
<dbReference type="PROSITE" id="PS50089">
    <property type="entry name" value="ZF_RING_2"/>
    <property type="match status" value="1"/>
</dbReference>
<feature type="domain" description="RING-type" evidence="6">
    <location>
        <begin position="33"/>
        <end position="80"/>
    </location>
</feature>
<evidence type="ECO:0000256" key="3">
    <source>
        <dbReference type="ARBA" id="ARBA00022833"/>
    </source>
</evidence>
<dbReference type="InterPro" id="IPR017907">
    <property type="entry name" value="Znf_RING_CS"/>
</dbReference>
<feature type="non-terminal residue" evidence="7">
    <location>
        <position position="232"/>
    </location>
</feature>
<keyword evidence="8" id="KW-1185">Reference proteome</keyword>
<dbReference type="PROSITE" id="PS00518">
    <property type="entry name" value="ZF_RING_1"/>
    <property type="match status" value="1"/>
</dbReference>
<dbReference type="GO" id="GO:0097505">
    <property type="term" value="C:Rad6-Rad18 complex"/>
    <property type="evidence" value="ECO:0007669"/>
    <property type="project" value="TreeGrafter"/>
</dbReference>
<dbReference type="Gene3D" id="3.30.40.10">
    <property type="entry name" value="Zinc/RING finger domain, C3HC4 (zinc finger)"/>
    <property type="match status" value="1"/>
</dbReference>
<dbReference type="InParanoid" id="A0A1E7EQT8"/>
<dbReference type="EMBL" id="KV784383">
    <property type="protein sequence ID" value="OEU07913.1"/>
    <property type="molecule type" value="Genomic_DNA"/>
</dbReference>
<dbReference type="GO" id="GO:0061630">
    <property type="term" value="F:ubiquitin protein ligase activity"/>
    <property type="evidence" value="ECO:0007669"/>
    <property type="project" value="InterPro"/>
</dbReference>
<dbReference type="Proteomes" id="UP000095751">
    <property type="component" value="Unassembled WGS sequence"/>
</dbReference>